<dbReference type="VEuPathDB" id="FungiDB:SeMB42_g05622"/>
<dbReference type="GO" id="GO:0016787">
    <property type="term" value="F:hydrolase activity"/>
    <property type="evidence" value="ECO:0007669"/>
    <property type="project" value="UniProtKB-KW"/>
</dbReference>
<evidence type="ECO:0000256" key="5">
    <source>
        <dbReference type="ARBA" id="ARBA00022840"/>
    </source>
</evidence>
<feature type="compositionally biased region" description="Low complexity" evidence="6">
    <location>
        <begin position="136"/>
        <end position="148"/>
    </location>
</feature>
<evidence type="ECO:0000259" key="8">
    <source>
        <dbReference type="PROSITE" id="PS51194"/>
    </source>
</evidence>
<evidence type="ECO:0000313" key="10">
    <source>
        <dbReference type="EMBL" id="TPX50608.1"/>
    </source>
</evidence>
<evidence type="ECO:0000256" key="4">
    <source>
        <dbReference type="ARBA" id="ARBA00022806"/>
    </source>
</evidence>
<dbReference type="PROSITE" id="PS51194">
    <property type="entry name" value="HELICASE_CTER"/>
    <property type="match status" value="1"/>
</dbReference>
<name>A0A507DI86_9FUNG</name>
<organism evidence="10 12">
    <name type="scientific">Synchytrium endobioticum</name>
    <dbReference type="NCBI Taxonomy" id="286115"/>
    <lineage>
        <taxon>Eukaryota</taxon>
        <taxon>Fungi</taxon>
        <taxon>Fungi incertae sedis</taxon>
        <taxon>Chytridiomycota</taxon>
        <taxon>Chytridiomycota incertae sedis</taxon>
        <taxon>Chytridiomycetes</taxon>
        <taxon>Synchytriales</taxon>
        <taxon>Synchytriaceae</taxon>
        <taxon>Synchytrium</taxon>
    </lineage>
</organism>
<evidence type="ECO:0000313" key="11">
    <source>
        <dbReference type="Proteomes" id="UP000317494"/>
    </source>
</evidence>
<dbReference type="Proteomes" id="UP000317494">
    <property type="component" value="Unassembled WGS sequence"/>
</dbReference>
<dbReference type="InterPro" id="IPR011545">
    <property type="entry name" value="DEAD/DEAH_box_helicase_dom"/>
</dbReference>
<feature type="compositionally biased region" description="Polar residues" evidence="6">
    <location>
        <begin position="88"/>
        <end position="110"/>
    </location>
</feature>
<dbReference type="EMBL" id="QEAN01000275">
    <property type="protein sequence ID" value="TPX41308.1"/>
    <property type="molecule type" value="Genomic_DNA"/>
</dbReference>
<keyword evidence="2" id="KW-0547">Nucleotide-binding</keyword>
<gene>
    <name evidence="10" type="ORF">SeLEV6574_g00816</name>
    <name evidence="9" type="ORF">SeMB42_g05622</name>
</gene>
<feature type="domain" description="Helicase C-terminal" evidence="8">
    <location>
        <begin position="618"/>
        <end position="773"/>
    </location>
</feature>
<protein>
    <recommendedName>
        <fullName evidence="1">RNA helicase</fullName>
        <ecNumber evidence="1">3.6.4.13</ecNumber>
    </recommendedName>
</protein>
<reference evidence="11 12" key="1">
    <citation type="journal article" date="2019" name="Sci. Rep.">
        <title>Comparative genomics of chytrid fungi reveal insights into the obligate biotrophic and pathogenic lifestyle of Synchytrium endobioticum.</title>
        <authorList>
            <person name="van de Vossenberg B.T.L.H."/>
            <person name="Warris S."/>
            <person name="Nguyen H.D.T."/>
            <person name="van Gent-Pelzer M.P.E."/>
            <person name="Joly D.L."/>
            <person name="van de Geest H.C."/>
            <person name="Bonants P.J.M."/>
            <person name="Smith D.S."/>
            <person name="Levesque C.A."/>
            <person name="van der Lee T.A.J."/>
        </authorList>
    </citation>
    <scope>NUCLEOTIDE SEQUENCE [LARGE SCALE GENOMIC DNA]</scope>
    <source>
        <strain evidence="10 12">LEV6574</strain>
        <strain evidence="9 11">MB42</strain>
    </source>
</reference>
<dbReference type="GO" id="GO:0005524">
    <property type="term" value="F:ATP binding"/>
    <property type="evidence" value="ECO:0007669"/>
    <property type="project" value="UniProtKB-KW"/>
</dbReference>
<dbReference type="AlphaFoldDB" id="A0A507DI86"/>
<dbReference type="Proteomes" id="UP000320475">
    <property type="component" value="Unassembled WGS sequence"/>
</dbReference>
<keyword evidence="4" id="KW-0347">Helicase</keyword>
<sequence length="802" mass="87641">MGCRSCYLSCDTGWRSLDSCTETGFQRSVVAMSGWNSYSSAHGSRGSSEDMNQSSAPNTASGPWVSSPKSSGNNARRTPESSSSPSSVNQAKAGSWGDSSNTSSGDTYSNGRKDSSSSRTAWQGRKSDNNDDRSRPASASASPWANSSNDRHRQFENRGHNSGPGNQRTSPYTTRPTSTSNSNNSTGWESSPNRPPRQGKHDDMGWGAVSEDAHNNMATNVGWGGTSNNGNSGSNGMATKSDWLDDQSNGTAWVNHNNSRNSWSDPPASTSATEPSLPSAPSSSWGELAPAPSDVWDSAEQPSENWDWAALSKKWEDEREKKLKSLRPTFEFAERDPKVEAKLFADSQSSGNRFKDLDVPVDITGDDVPGPIQTFESANLFWLLRENVALCKYDCPMPVQKYSIPIIMAGRDLTASAATGSGKTAAFLIPILDVVLRGGPCDVVPIIQDDLLQIVHPLILILEPTRELAQQVYTELKKFSYRSWIRSRIVYGGTPLDDQVRRLKGLGVDLLIATPGRLQDLIDRGVIGLNKLRCLVIDEADRMLDMGFLPAIRNLTSTDMPTSKQGRQTVLFSATFPARVEELVREFQAPSAIRLKVGVVGSLATTVTQGMIKTTRNTKEDVLLRVLKENPPSRTYSTLIFVDSKAKADELTTLLQKHLPLTIGIACMRGGMDQWAREASLSKFRSKDAQVLVATAVASRGLDVPSVEHVINYDLPKDDDDYIHRCGRTGRAGYEGKATTLFQAGRDEYSLANLVRRGTFDVNDVKKWLGDEVARNVEYEIAHPRPPPSFAGRGGKAKMYLP</sequence>
<evidence type="ECO:0000313" key="9">
    <source>
        <dbReference type="EMBL" id="TPX41308.1"/>
    </source>
</evidence>
<feature type="compositionally biased region" description="Basic and acidic residues" evidence="6">
    <location>
        <begin position="149"/>
        <end position="159"/>
    </location>
</feature>
<accession>A0A507DI86</accession>
<dbReference type="GO" id="GO:0003724">
    <property type="term" value="F:RNA helicase activity"/>
    <property type="evidence" value="ECO:0007669"/>
    <property type="project" value="UniProtKB-EC"/>
</dbReference>
<proteinExistence type="predicted"/>
<dbReference type="InterPro" id="IPR027417">
    <property type="entry name" value="P-loop_NTPase"/>
</dbReference>
<dbReference type="PANTHER" id="PTHR47958">
    <property type="entry name" value="ATP-DEPENDENT RNA HELICASE DBP3"/>
    <property type="match status" value="1"/>
</dbReference>
<feature type="compositionally biased region" description="Low complexity" evidence="6">
    <location>
        <begin position="168"/>
        <end position="186"/>
    </location>
</feature>
<dbReference type="InterPro" id="IPR014001">
    <property type="entry name" value="Helicase_ATP-bd"/>
</dbReference>
<keyword evidence="5" id="KW-0067">ATP-binding</keyword>
<dbReference type="PROSITE" id="PS51192">
    <property type="entry name" value="HELICASE_ATP_BIND_1"/>
    <property type="match status" value="1"/>
</dbReference>
<feature type="compositionally biased region" description="Basic and acidic residues" evidence="6">
    <location>
        <begin position="125"/>
        <end position="135"/>
    </location>
</feature>
<dbReference type="InterPro" id="IPR000629">
    <property type="entry name" value="RNA-helicase_DEAD-box_CS"/>
</dbReference>
<dbReference type="GO" id="GO:0003676">
    <property type="term" value="F:nucleic acid binding"/>
    <property type="evidence" value="ECO:0007669"/>
    <property type="project" value="InterPro"/>
</dbReference>
<dbReference type="OrthoDB" id="196131at2759"/>
<dbReference type="Pfam" id="PF00271">
    <property type="entry name" value="Helicase_C"/>
    <property type="match status" value="1"/>
</dbReference>
<evidence type="ECO:0000256" key="6">
    <source>
        <dbReference type="SAM" id="MobiDB-lite"/>
    </source>
</evidence>
<feature type="compositionally biased region" description="Polar residues" evidence="6">
    <location>
        <begin position="49"/>
        <end position="61"/>
    </location>
</feature>
<dbReference type="SUPFAM" id="SSF52540">
    <property type="entry name" value="P-loop containing nucleoside triphosphate hydrolases"/>
    <property type="match status" value="1"/>
</dbReference>
<evidence type="ECO:0000256" key="2">
    <source>
        <dbReference type="ARBA" id="ARBA00022741"/>
    </source>
</evidence>
<dbReference type="InterPro" id="IPR001650">
    <property type="entry name" value="Helicase_C-like"/>
</dbReference>
<feature type="compositionally biased region" description="Polar residues" evidence="6">
    <location>
        <begin position="67"/>
        <end position="76"/>
    </location>
</feature>
<dbReference type="SMART" id="SM00487">
    <property type="entry name" value="DEXDc"/>
    <property type="match status" value="1"/>
</dbReference>
<evidence type="ECO:0000313" key="12">
    <source>
        <dbReference type="Proteomes" id="UP000320475"/>
    </source>
</evidence>
<dbReference type="Pfam" id="PF00270">
    <property type="entry name" value="DEAD"/>
    <property type="match status" value="1"/>
</dbReference>
<dbReference type="SMART" id="SM00490">
    <property type="entry name" value="HELICc"/>
    <property type="match status" value="1"/>
</dbReference>
<feature type="domain" description="Helicase ATP-binding" evidence="7">
    <location>
        <begin position="404"/>
        <end position="594"/>
    </location>
</feature>
<feature type="region of interest" description="Disordered" evidence="6">
    <location>
        <begin position="38"/>
        <end position="303"/>
    </location>
</feature>
<dbReference type="CDD" id="cd18787">
    <property type="entry name" value="SF2_C_DEAD"/>
    <property type="match status" value="1"/>
</dbReference>
<keyword evidence="3" id="KW-0378">Hydrolase</keyword>
<dbReference type="EMBL" id="QEAM01000015">
    <property type="protein sequence ID" value="TPX50608.1"/>
    <property type="molecule type" value="Genomic_DNA"/>
</dbReference>
<dbReference type="Gene3D" id="3.40.50.300">
    <property type="entry name" value="P-loop containing nucleotide triphosphate hydrolases"/>
    <property type="match status" value="2"/>
</dbReference>
<comment type="caution">
    <text evidence="10">The sequence shown here is derived from an EMBL/GenBank/DDBJ whole genome shotgun (WGS) entry which is preliminary data.</text>
</comment>
<evidence type="ECO:0000256" key="3">
    <source>
        <dbReference type="ARBA" id="ARBA00022801"/>
    </source>
</evidence>
<evidence type="ECO:0000259" key="7">
    <source>
        <dbReference type="PROSITE" id="PS51192"/>
    </source>
</evidence>
<dbReference type="PROSITE" id="PS00039">
    <property type="entry name" value="DEAD_ATP_HELICASE"/>
    <property type="match status" value="1"/>
</dbReference>
<evidence type="ECO:0000256" key="1">
    <source>
        <dbReference type="ARBA" id="ARBA00012552"/>
    </source>
</evidence>
<dbReference type="STRING" id="286115.A0A507DI86"/>
<dbReference type="EC" id="3.6.4.13" evidence="1"/>
<keyword evidence="11" id="KW-1185">Reference proteome</keyword>
<feature type="compositionally biased region" description="Polar residues" evidence="6">
    <location>
        <begin position="246"/>
        <end position="285"/>
    </location>
</feature>